<comment type="caution">
    <text evidence="3">The sequence shown here is derived from an EMBL/GenBank/DDBJ whole genome shotgun (WGS) entry which is preliminary data.</text>
</comment>
<dbReference type="eggNOG" id="COG0154">
    <property type="taxonomic scope" value="Bacteria"/>
</dbReference>
<accession>A0A0W0YLT3</accession>
<dbReference type="EMBL" id="LNYW01000066">
    <property type="protein sequence ID" value="KTD57494.1"/>
    <property type="molecule type" value="Genomic_DNA"/>
</dbReference>
<comment type="similarity">
    <text evidence="1">Belongs to the amidase family.</text>
</comment>
<dbReference type="OrthoDB" id="8872210at2"/>
<name>A0A0W0YLT3_9GAMM</name>
<feature type="domain" description="Amidase" evidence="2">
    <location>
        <begin position="28"/>
        <end position="440"/>
    </location>
</feature>
<dbReference type="InterPro" id="IPR023631">
    <property type="entry name" value="Amidase_dom"/>
</dbReference>
<sequence>MLIREYIQYDAYELAALIKSRQISAQEALTCALTRIDEVNPVLNAVVTDCSEFANNCLSEMKGNEPFYGVPLLVKDLGHALQGIRMTEGSRFFADNLAKKNSDLVSKLIAMGFIPIAKTNTPELGLSYVTESLLLGPCRNPFEPGRTPGGSSGGSAAAVAAGIAPVATASDGGGSIRIPAACCGLFGFKPTTGLTPTGPWVGELWSGMATNFVLTRTVRDSTLIFNHLMKQNLDYPLSREKKSLNIAILEGAFAQVPVATECLNAVKNMEEILKSAGHQVVQKQLPLDLDLIGSSAMILIAANTCAAIKAREQETGLSVQVHDVEPVTWEFYQRGLTISAYELILAKNRLYQALNPLHEFLEHHDMVLTPALAQLPLLIGQLRTDDQFDSYLQKNINFSPFTSLFNQAGLPAMTVPVIWHEELPVSVQIGAAKGADLLLLSLAHELEAVIPKFTPKLNLI</sequence>
<proteinExistence type="inferred from homology"/>
<reference evidence="3 4" key="1">
    <citation type="submission" date="2015-11" db="EMBL/GenBank/DDBJ databases">
        <title>Genomic analysis of 38 Legionella species identifies large and diverse effector repertoires.</title>
        <authorList>
            <person name="Burstein D."/>
            <person name="Amaro F."/>
            <person name="Zusman T."/>
            <person name="Lifshitz Z."/>
            <person name="Cohen O."/>
            <person name="Gilbert J.A."/>
            <person name="Pupko T."/>
            <person name="Shuman H.A."/>
            <person name="Segal G."/>
        </authorList>
    </citation>
    <scope>NUCLEOTIDE SEQUENCE [LARGE SCALE GENOMIC DNA]</scope>
    <source>
        <strain evidence="3 4">ATCC 49655</strain>
    </source>
</reference>
<dbReference type="AlphaFoldDB" id="A0A0W0YLT3"/>
<dbReference type="PROSITE" id="PS00571">
    <property type="entry name" value="AMIDASES"/>
    <property type="match status" value="1"/>
</dbReference>
<protein>
    <submittedName>
        <fullName evidence="3">Amidase</fullName>
    </submittedName>
</protein>
<evidence type="ECO:0000313" key="4">
    <source>
        <dbReference type="Proteomes" id="UP000054600"/>
    </source>
</evidence>
<dbReference type="PANTHER" id="PTHR11895">
    <property type="entry name" value="TRANSAMIDASE"/>
    <property type="match status" value="1"/>
</dbReference>
<dbReference type="RefSeq" id="WP_018578300.1">
    <property type="nucleotide sequence ID" value="NZ_KB892434.1"/>
</dbReference>
<dbReference type="PANTHER" id="PTHR11895:SF7">
    <property type="entry name" value="GLUTAMYL-TRNA(GLN) AMIDOTRANSFERASE SUBUNIT A, MITOCHONDRIAL"/>
    <property type="match status" value="1"/>
</dbReference>
<dbReference type="GO" id="GO:0003824">
    <property type="term" value="F:catalytic activity"/>
    <property type="evidence" value="ECO:0007669"/>
    <property type="project" value="InterPro"/>
</dbReference>
<dbReference type="PATRIC" id="fig|1122169.6.peg.2684"/>
<dbReference type="SUPFAM" id="SSF75304">
    <property type="entry name" value="Amidase signature (AS) enzymes"/>
    <property type="match status" value="1"/>
</dbReference>
<evidence type="ECO:0000313" key="3">
    <source>
        <dbReference type="EMBL" id="KTD57494.1"/>
    </source>
</evidence>
<dbReference type="Proteomes" id="UP000054600">
    <property type="component" value="Unassembled WGS sequence"/>
</dbReference>
<dbReference type="InterPro" id="IPR020556">
    <property type="entry name" value="Amidase_CS"/>
</dbReference>
<dbReference type="InterPro" id="IPR000120">
    <property type="entry name" value="Amidase"/>
</dbReference>
<evidence type="ECO:0000259" key="2">
    <source>
        <dbReference type="Pfam" id="PF01425"/>
    </source>
</evidence>
<gene>
    <name evidence="3" type="ORF">Lsha_2335</name>
</gene>
<dbReference type="InterPro" id="IPR036928">
    <property type="entry name" value="AS_sf"/>
</dbReference>
<dbReference type="Gene3D" id="3.90.1300.10">
    <property type="entry name" value="Amidase signature (AS) domain"/>
    <property type="match status" value="1"/>
</dbReference>
<dbReference type="Pfam" id="PF01425">
    <property type="entry name" value="Amidase"/>
    <property type="match status" value="1"/>
</dbReference>
<dbReference type="STRING" id="1122169.Lsha_2335"/>
<keyword evidence="4" id="KW-1185">Reference proteome</keyword>
<evidence type="ECO:0000256" key="1">
    <source>
        <dbReference type="ARBA" id="ARBA00009199"/>
    </source>
</evidence>
<organism evidence="3 4">
    <name type="scientific">Legionella shakespearei DSM 23087</name>
    <dbReference type="NCBI Taxonomy" id="1122169"/>
    <lineage>
        <taxon>Bacteria</taxon>
        <taxon>Pseudomonadati</taxon>
        <taxon>Pseudomonadota</taxon>
        <taxon>Gammaproteobacteria</taxon>
        <taxon>Legionellales</taxon>
        <taxon>Legionellaceae</taxon>
        <taxon>Legionella</taxon>
    </lineage>
</organism>